<dbReference type="SUPFAM" id="SSF54211">
    <property type="entry name" value="Ribosomal protein S5 domain 2-like"/>
    <property type="match status" value="1"/>
</dbReference>
<evidence type="ECO:0000256" key="1">
    <source>
        <dbReference type="ARBA" id="ARBA00005017"/>
    </source>
</evidence>
<dbReference type="NCBIfam" id="TIGR01220">
    <property type="entry name" value="Pmev_kin_Gr_pos"/>
    <property type="match status" value="1"/>
</dbReference>
<dbReference type="AlphaFoldDB" id="A0A2H0YLV8"/>
<sequence>MLIRVSAPGKLFIAGEWAILEPENFGIVAAVNKRIFAEINESPDKNIYITLKDFNLNGLKSVFSKGKLKFSQKLTKKEEKILAFSKTAIETTLRYLENYQPFKLRIWGEVAEKIGFGFSAASTVAIIAALLKFHKKSLKKEELFKLSALSHYLAQDKIGSGFDIAASVFGGISVYRRFDPVWLKSQIEKEKDIRKIIKKPWPGFYVERLNLPKNLQLLIGWTGKSALTPKMVKKIQEWKQKNQSEYKRLIFSIGKLVKELINAWKLENKEKILKLIKKNEDYLKELGKKSGVNLETKKLKKLSEIAEKLGGAGKLSGAGAGDCGIALTFDKKSANRIKKEWKKNDILPIKAKINFSGVKILN</sequence>
<dbReference type="PRINTS" id="PR00959">
    <property type="entry name" value="MEVGALKINASE"/>
</dbReference>
<dbReference type="Proteomes" id="UP000230088">
    <property type="component" value="Unassembled WGS sequence"/>
</dbReference>
<dbReference type="InterPro" id="IPR014721">
    <property type="entry name" value="Ribsml_uS5_D2-typ_fold_subgr"/>
</dbReference>
<organism evidence="9 10">
    <name type="scientific">Candidatus Nealsonbacteria bacterium CG08_land_8_20_14_0_20_38_20</name>
    <dbReference type="NCBI Taxonomy" id="1974705"/>
    <lineage>
        <taxon>Bacteria</taxon>
        <taxon>Candidatus Nealsoniibacteriota</taxon>
    </lineage>
</organism>
<dbReference type="InterPro" id="IPR035102">
    <property type="entry name" value="Phosphomevalonate_kinase"/>
</dbReference>
<dbReference type="EC" id="2.7.4.2" evidence="2"/>
<dbReference type="UniPathway" id="UPA00057">
    <property type="reaction ID" value="UER00099"/>
</dbReference>
<evidence type="ECO:0000256" key="4">
    <source>
        <dbReference type="ARBA" id="ARBA00022741"/>
    </source>
</evidence>
<dbReference type="InterPro" id="IPR013750">
    <property type="entry name" value="GHMP_kinase_C_dom"/>
</dbReference>
<dbReference type="SUPFAM" id="SSF55060">
    <property type="entry name" value="GHMP Kinase, C-terminal domain"/>
    <property type="match status" value="1"/>
</dbReference>
<dbReference type="Gene3D" id="3.30.70.890">
    <property type="entry name" value="GHMP kinase, C-terminal domain"/>
    <property type="match status" value="1"/>
</dbReference>
<evidence type="ECO:0000256" key="5">
    <source>
        <dbReference type="ARBA" id="ARBA00022777"/>
    </source>
</evidence>
<keyword evidence="5 9" id="KW-0418">Kinase</keyword>
<keyword evidence="6" id="KW-0067">ATP-binding</keyword>
<evidence type="ECO:0000256" key="3">
    <source>
        <dbReference type="ARBA" id="ARBA00022679"/>
    </source>
</evidence>
<dbReference type="GO" id="GO:0004631">
    <property type="term" value="F:phosphomevalonate kinase activity"/>
    <property type="evidence" value="ECO:0007669"/>
    <property type="project" value="UniProtKB-EC"/>
</dbReference>
<dbReference type="Pfam" id="PF00288">
    <property type="entry name" value="GHMP_kinases_N"/>
    <property type="match status" value="1"/>
</dbReference>
<dbReference type="Gene3D" id="3.30.230.10">
    <property type="match status" value="1"/>
</dbReference>
<reference evidence="10" key="1">
    <citation type="submission" date="2017-09" db="EMBL/GenBank/DDBJ databases">
        <title>Depth-based differentiation of microbial function through sediment-hosted aquifers and enrichment of novel symbionts in the deep terrestrial subsurface.</title>
        <authorList>
            <person name="Probst A.J."/>
            <person name="Ladd B."/>
            <person name="Jarett J.K."/>
            <person name="Geller-Mcgrath D.E."/>
            <person name="Sieber C.M.K."/>
            <person name="Emerson J.B."/>
            <person name="Anantharaman K."/>
            <person name="Thomas B.C."/>
            <person name="Malmstrom R."/>
            <person name="Stieglmeier M."/>
            <person name="Klingl A."/>
            <person name="Woyke T."/>
            <person name="Ryan C.M."/>
            <person name="Banfield J.F."/>
        </authorList>
    </citation>
    <scope>NUCLEOTIDE SEQUENCE [LARGE SCALE GENOMIC DNA]</scope>
</reference>
<dbReference type="GO" id="GO:0019287">
    <property type="term" value="P:isopentenyl diphosphate biosynthetic process, mevalonate pathway"/>
    <property type="evidence" value="ECO:0007669"/>
    <property type="project" value="UniProtKB-UniPathway"/>
</dbReference>
<dbReference type="Pfam" id="PF08544">
    <property type="entry name" value="GHMP_kinases_C"/>
    <property type="match status" value="1"/>
</dbReference>
<evidence type="ECO:0000313" key="9">
    <source>
        <dbReference type="EMBL" id="PIS39440.1"/>
    </source>
</evidence>
<feature type="domain" description="GHMP kinase N-terminal" evidence="7">
    <location>
        <begin position="88"/>
        <end position="171"/>
    </location>
</feature>
<dbReference type="InterPro" id="IPR020568">
    <property type="entry name" value="Ribosomal_Su5_D2-typ_SF"/>
</dbReference>
<evidence type="ECO:0000256" key="6">
    <source>
        <dbReference type="ARBA" id="ARBA00022840"/>
    </source>
</evidence>
<dbReference type="GO" id="GO:0005524">
    <property type="term" value="F:ATP binding"/>
    <property type="evidence" value="ECO:0007669"/>
    <property type="project" value="UniProtKB-KW"/>
</dbReference>
<gene>
    <name evidence="9" type="ORF">COT33_01960</name>
</gene>
<evidence type="ECO:0000313" key="10">
    <source>
        <dbReference type="Proteomes" id="UP000230088"/>
    </source>
</evidence>
<comment type="caution">
    <text evidence="9">The sequence shown here is derived from an EMBL/GenBank/DDBJ whole genome shotgun (WGS) entry which is preliminary data.</text>
</comment>
<dbReference type="InterPro" id="IPR006204">
    <property type="entry name" value="GHMP_kinase_N_dom"/>
</dbReference>
<proteinExistence type="predicted"/>
<dbReference type="InterPro" id="IPR036554">
    <property type="entry name" value="GHMP_kinase_C_sf"/>
</dbReference>
<evidence type="ECO:0000259" key="8">
    <source>
        <dbReference type="Pfam" id="PF08544"/>
    </source>
</evidence>
<dbReference type="EMBL" id="PEYD01000038">
    <property type="protein sequence ID" value="PIS39440.1"/>
    <property type="molecule type" value="Genomic_DNA"/>
</dbReference>
<comment type="pathway">
    <text evidence="1">Isoprenoid biosynthesis; isopentenyl diphosphate biosynthesis via mevalonate pathway; isopentenyl diphosphate from (R)-mevalonate: step 2/3.</text>
</comment>
<name>A0A2H0YLV8_9BACT</name>
<protein>
    <recommendedName>
        <fullName evidence="2">phosphomevalonate kinase</fullName>
        <ecNumber evidence="2">2.7.4.2</ecNumber>
    </recommendedName>
</protein>
<accession>A0A2H0YLV8</accession>
<dbReference type="PANTHER" id="PTHR31814">
    <property type="match status" value="1"/>
</dbReference>
<evidence type="ECO:0000256" key="2">
    <source>
        <dbReference type="ARBA" id="ARBA00012958"/>
    </source>
</evidence>
<dbReference type="PANTHER" id="PTHR31814:SF2">
    <property type="entry name" value="PHOSPHOMEVALONATE KINASE"/>
    <property type="match status" value="1"/>
</dbReference>
<dbReference type="InterPro" id="IPR005917">
    <property type="entry name" value="Pmev_kinase_bact"/>
</dbReference>
<evidence type="ECO:0000259" key="7">
    <source>
        <dbReference type="Pfam" id="PF00288"/>
    </source>
</evidence>
<keyword evidence="3" id="KW-0808">Transferase</keyword>
<keyword evidence="4" id="KW-0547">Nucleotide-binding</keyword>
<feature type="domain" description="GHMP kinase C-terminal" evidence="8">
    <location>
        <begin position="275"/>
        <end position="344"/>
    </location>
</feature>